<dbReference type="InterPro" id="IPR021864">
    <property type="entry name" value="DUF3475"/>
</dbReference>
<evidence type="ECO:0008006" key="5">
    <source>
        <dbReference type="Google" id="ProtNLM"/>
    </source>
</evidence>
<dbReference type="PANTHER" id="PTHR31371:SF4">
    <property type="entry name" value="DUF668 DOMAIN-CONTAINING PROTEIN"/>
    <property type="match status" value="1"/>
</dbReference>
<proteinExistence type="predicted"/>
<dbReference type="Pfam" id="PF05003">
    <property type="entry name" value="DUF668"/>
    <property type="match status" value="1"/>
</dbReference>
<evidence type="ECO:0000313" key="3">
    <source>
        <dbReference type="EMBL" id="CAI9267985.1"/>
    </source>
</evidence>
<evidence type="ECO:0000313" key="4">
    <source>
        <dbReference type="Proteomes" id="UP001177003"/>
    </source>
</evidence>
<feature type="domain" description="DUF3475" evidence="2">
    <location>
        <begin position="34"/>
        <end position="90"/>
    </location>
</feature>
<dbReference type="PANTHER" id="PTHR31371">
    <property type="entry name" value="BNAC09G50660D PROTEIN"/>
    <property type="match status" value="1"/>
</dbReference>
<protein>
    <recommendedName>
        <fullName evidence="5">DUF668 domain-containing protein</fullName>
    </recommendedName>
</protein>
<dbReference type="InterPro" id="IPR007700">
    <property type="entry name" value="DUF668"/>
</dbReference>
<gene>
    <name evidence="3" type="ORF">LSALG_LOCUS8434</name>
</gene>
<feature type="domain" description="DUF668" evidence="1">
    <location>
        <begin position="318"/>
        <end position="404"/>
    </location>
</feature>
<evidence type="ECO:0000259" key="1">
    <source>
        <dbReference type="Pfam" id="PF05003"/>
    </source>
</evidence>
<reference evidence="3" key="1">
    <citation type="submission" date="2023-04" db="EMBL/GenBank/DDBJ databases">
        <authorList>
            <person name="Vijverberg K."/>
            <person name="Xiong W."/>
            <person name="Schranz E."/>
        </authorList>
    </citation>
    <scope>NUCLEOTIDE SEQUENCE</scope>
</reference>
<dbReference type="GO" id="GO:0045927">
    <property type="term" value="P:positive regulation of growth"/>
    <property type="evidence" value="ECO:0007669"/>
    <property type="project" value="InterPro"/>
</dbReference>
<organism evidence="3 4">
    <name type="scientific">Lactuca saligna</name>
    <name type="common">Willowleaf lettuce</name>
    <dbReference type="NCBI Taxonomy" id="75948"/>
    <lineage>
        <taxon>Eukaryota</taxon>
        <taxon>Viridiplantae</taxon>
        <taxon>Streptophyta</taxon>
        <taxon>Embryophyta</taxon>
        <taxon>Tracheophyta</taxon>
        <taxon>Spermatophyta</taxon>
        <taxon>Magnoliopsida</taxon>
        <taxon>eudicotyledons</taxon>
        <taxon>Gunneridae</taxon>
        <taxon>Pentapetalae</taxon>
        <taxon>asterids</taxon>
        <taxon>campanulids</taxon>
        <taxon>Asterales</taxon>
        <taxon>Asteraceae</taxon>
        <taxon>Cichorioideae</taxon>
        <taxon>Cichorieae</taxon>
        <taxon>Lactucinae</taxon>
        <taxon>Lactuca</taxon>
    </lineage>
</organism>
<dbReference type="AlphaFoldDB" id="A0AA35VKH2"/>
<dbReference type="Pfam" id="PF11961">
    <property type="entry name" value="DUF3475"/>
    <property type="match status" value="1"/>
</dbReference>
<dbReference type="Proteomes" id="UP001177003">
    <property type="component" value="Chromosome 1"/>
</dbReference>
<name>A0AA35VKH2_LACSI</name>
<sequence length="489" mass="56375">MGIETIKELSWFTTIWKSSRKPTILEPKKPLIGIMSFEVSRLMAKIANLWQFLSDKQMTRLQDQLSNSTGTQKLVSDDHNYLMELAILEILDNIKCVAQAVARLGKKSTDPIYHNLDHIFDNPLEIDVNWCGWEYKLKKMEKQVKKMKRFAAVTSQLYEEFEVLYELENGLQRKQENNTDPTKLHEFEKKVMWQREEVAGLREMSVWVRPYDYILRLLVRSLFTIVNRVKGVFGIRQISSARISRGGSDIRKGSCFARSNSISALVSVYPFERDIKRSASNLGDKAIKSRNSGHIKSLKTGHILFDSKKRLLHDQKPTLGDAGLSLHYANVIIFIERLAISPHFICPEARGDLYQMLTTRIKNSFRVKIRNEGFKVYSRDVAHEWSSLMQKTLDWLAPLAHNMIEWHSERNFEKQRMGLGGNVLLVNTLHYADQVKCEDAITELVMGLHYVSRFGREINDKAFLGSACGMECEDYSVHKCKIGSIGLYD</sequence>
<keyword evidence="4" id="KW-1185">Reference proteome</keyword>
<dbReference type="EMBL" id="OX465077">
    <property type="protein sequence ID" value="CAI9267985.1"/>
    <property type="molecule type" value="Genomic_DNA"/>
</dbReference>
<accession>A0AA35VKH2</accession>
<evidence type="ECO:0000259" key="2">
    <source>
        <dbReference type="Pfam" id="PF11961"/>
    </source>
</evidence>